<evidence type="ECO:0000256" key="3">
    <source>
        <dbReference type="ARBA" id="ARBA00022679"/>
    </source>
</evidence>
<organism evidence="5 6">
    <name type="scientific">Paenibacillus marchantiophytorum</name>
    <dbReference type="NCBI Taxonomy" id="1619310"/>
    <lineage>
        <taxon>Bacteria</taxon>
        <taxon>Bacillati</taxon>
        <taxon>Bacillota</taxon>
        <taxon>Bacilli</taxon>
        <taxon>Bacillales</taxon>
        <taxon>Paenibacillaceae</taxon>
        <taxon>Paenibacillus</taxon>
    </lineage>
</organism>
<evidence type="ECO:0000259" key="4">
    <source>
        <dbReference type="SMART" id="SM00967"/>
    </source>
</evidence>
<evidence type="ECO:0000313" key="6">
    <source>
        <dbReference type="Proteomes" id="UP000615455"/>
    </source>
</evidence>
<proteinExistence type="inferred from homology"/>
<keyword evidence="3" id="KW-0808">Transferase</keyword>
<dbReference type="Proteomes" id="UP000615455">
    <property type="component" value="Unassembled WGS sequence"/>
</dbReference>
<protein>
    <submittedName>
        <fullName evidence="5">23S rRNA methyltransferase</fullName>
    </submittedName>
</protein>
<dbReference type="EMBL" id="BMHE01000051">
    <property type="protein sequence ID" value="GGA06874.1"/>
    <property type="molecule type" value="Genomic_DNA"/>
</dbReference>
<dbReference type="InterPro" id="IPR001537">
    <property type="entry name" value="SpoU_MeTrfase"/>
</dbReference>
<dbReference type="CDD" id="cd18095">
    <property type="entry name" value="SpoU-like_rRNA-MTase"/>
    <property type="match status" value="1"/>
</dbReference>
<evidence type="ECO:0000256" key="2">
    <source>
        <dbReference type="ARBA" id="ARBA00022603"/>
    </source>
</evidence>
<comment type="similarity">
    <text evidence="1">Belongs to the class IV-like SAM-binding methyltransferase superfamily. RNA methyltransferase TrmH family.</text>
</comment>
<dbReference type="InterPro" id="IPR029028">
    <property type="entry name" value="Alpha/beta_knot_MTases"/>
</dbReference>
<dbReference type="InterPro" id="IPR013123">
    <property type="entry name" value="SpoU_subst-bd"/>
</dbReference>
<name>A0ABQ1FCG3_9BACL</name>
<dbReference type="InterPro" id="IPR051259">
    <property type="entry name" value="rRNA_Methyltransferase"/>
</dbReference>
<dbReference type="InterPro" id="IPR029026">
    <property type="entry name" value="tRNA_m1G_MTases_N"/>
</dbReference>
<keyword evidence="2 5" id="KW-0489">Methyltransferase</keyword>
<gene>
    <name evidence="5" type="ORF">GCM10008018_60840</name>
</gene>
<dbReference type="PANTHER" id="PTHR43191">
    <property type="entry name" value="RRNA METHYLTRANSFERASE 3"/>
    <property type="match status" value="1"/>
</dbReference>
<evidence type="ECO:0000313" key="5">
    <source>
        <dbReference type="EMBL" id="GGA06874.1"/>
    </source>
</evidence>
<sequence length="270" mass="29187">MKMKNIHIQIMSVQNARVKEWAQLLERRGRDKQGKYLIEGYHLVEEALRAGAMVETIVYSLEKGAPAGWDDLDQASSVEWVGVSPAVLEKCSDTQTPQGVLAIVARPQLGIDELLAGEHDLVVVLDGVQDPGNLGTIIRSADAVGANAVVLGRGTVDLYNPKTIRSTMGSMYHLPIVEADLGVLLPLAHERGVRLVTTSLQAERSCYDTDLRQPTWLILGNEGKGVSPEVAAQSDVQVIIPMQGKAESLNVAMAATVLLFEASRQRLGGM</sequence>
<dbReference type="SUPFAM" id="SSF75217">
    <property type="entry name" value="alpha/beta knot"/>
    <property type="match status" value="1"/>
</dbReference>
<comment type="caution">
    <text evidence="5">The sequence shown here is derived from an EMBL/GenBank/DDBJ whole genome shotgun (WGS) entry which is preliminary data.</text>
</comment>
<dbReference type="SUPFAM" id="SSF55315">
    <property type="entry name" value="L30e-like"/>
    <property type="match status" value="1"/>
</dbReference>
<dbReference type="PANTHER" id="PTHR43191:SF2">
    <property type="entry name" value="RRNA METHYLTRANSFERASE 3, MITOCHONDRIAL"/>
    <property type="match status" value="1"/>
</dbReference>
<dbReference type="Gene3D" id="3.40.1280.10">
    <property type="match status" value="1"/>
</dbReference>
<accession>A0ABQ1FCG3</accession>
<reference evidence="6" key="1">
    <citation type="journal article" date="2019" name="Int. J. Syst. Evol. Microbiol.">
        <title>The Global Catalogue of Microorganisms (GCM) 10K type strain sequencing project: providing services to taxonomists for standard genome sequencing and annotation.</title>
        <authorList>
            <consortium name="The Broad Institute Genomics Platform"/>
            <consortium name="The Broad Institute Genome Sequencing Center for Infectious Disease"/>
            <person name="Wu L."/>
            <person name="Ma J."/>
        </authorList>
    </citation>
    <scope>NUCLEOTIDE SEQUENCE [LARGE SCALE GENOMIC DNA]</scope>
    <source>
        <strain evidence="6">CGMCC 1.15043</strain>
    </source>
</reference>
<dbReference type="Gene3D" id="3.30.1330.30">
    <property type="match status" value="1"/>
</dbReference>
<dbReference type="SMART" id="SM00967">
    <property type="entry name" value="SpoU_sub_bind"/>
    <property type="match status" value="1"/>
</dbReference>
<dbReference type="Pfam" id="PF00588">
    <property type="entry name" value="SpoU_methylase"/>
    <property type="match status" value="1"/>
</dbReference>
<dbReference type="Pfam" id="PF22435">
    <property type="entry name" value="MRM3-like_sub_bind"/>
    <property type="match status" value="1"/>
</dbReference>
<dbReference type="InterPro" id="IPR053888">
    <property type="entry name" value="MRM3-like_sub_bind"/>
</dbReference>
<dbReference type="GO" id="GO:0008168">
    <property type="term" value="F:methyltransferase activity"/>
    <property type="evidence" value="ECO:0007669"/>
    <property type="project" value="UniProtKB-KW"/>
</dbReference>
<keyword evidence="6" id="KW-1185">Reference proteome</keyword>
<dbReference type="InterPro" id="IPR029064">
    <property type="entry name" value="Ribosomal_eL30-like_sf"/>
</dbReference>
<evidence type="ECO:0000256" key="1">
    <source>
        <dbReference type="ARBA" id="ARBA00007228"/>
    </source>
</evidence>
<feature type="domain" description="RNA 2-O ribose methyltransferase substrate binding" evidence="4">
    <location>
        <begin position="37"/>
        <end position="110"/>
    </location>
</feature>
<dbReference type="GO" id="GO:0032259">
    <property type="term" value="P:methylation"/>
    <property type="evidence" value="ECO:0007669"/>
    <property type="project" value="UniProtKB-KW"/>
</dbReference>